<keyword evidence="2" id="KW-0067">ATP-binding</keyword>
<evidence type="ECO:0000256" key="2">
    <source>
        <dbReference type="ARBA" id="ARBA00022840"/>
    </source>
</evidence>
<evidence type="ECO:0000256" key="4">
    <source>
        <dbReference type="ARBA" id="ARBA00023125"/>
    </source>
</evidence>
<gene>
    <name evidence="7" type="ORF">CA163_08450</name>
    <name evidence="8" type="ORF">FVP01_11630</name>
</gene>
<keyword evidence="4" id="KW-0238">DNA-binding</keyword>
<comment type="caution">
    <text evidence="7">The sequence shown here is derived from an EMBL/GenBank/DDBJ whole genome shotgun (WGS) entry which is preliminary data.</text>
</comment>
<dbReference type="GO" id="GO:0043565">
    <property type="term" value="F:sequence-specific DNA binding"/>
    <property type="evidence" value="ECO:0007669"/>
    <property type="project" value="InterPro"/>
</dbReference>
<reference evidence="8 10" key="2">
    <citation type="submission" date="2019-08" db="EMBL/GenBank/DDBJ databases">
        <title>Emerging of two pre-pandemic pathogenic O4:KUT lineages of Vibrio parahaemolyticus in coastal eastern China.</title>
        <authorList>
            <person name="Yu H."/>
        </authorList>
    </citation>
    <scope>NUCLEOTIDE SEQUENCE [LARGE SCALE GENOMIC DNA]</scope>
    <source>
        <strain evidence="8 10">HZ17-383</strain>
    </source>
</reference>
<name>A0A227AG57_VIBPH</name>
<dbReference type="Gene3D" id="3.40.50.300">
    <property type="entry name" value="P-loop containing nucleotide triphosphate hydrolases"/>
    <property type="match status" value="1"/>
</dbReference>
<dbReference type="PROSITE" id="PS50045">
    <property type="entry name" value="SIGMA54_INTERACT_4"/>
    <property type="match status" value="1"/>
</dbReference>
<dbReference type="SUPFAM" id="SSF52540">
    <property type="entry name" value="P-loop containing nucleoside triphosphate hydrolases"/>
    <property type="match status" value="1"/>
</dbReference>
<dbReference type="Proteomes" id="UP000214596">
    <property type="component" value="Unassembled WGS sequence"/>
</dbReference>
<keyword evidence="1" id="KW-0547">Nucleotide-binding</keyword>
<dbReference type="InterPro" id="IPR002078">
    <property type="entry name" value="Sigma_54_int"/>
</dbReference>
<dbReference type="InterPro" id="IPR025943">
    <property type="entry name" value="Sigma_54_int_dom_ATP-bd_2"/>
</dbReference>
<dbReference type="InterPro" id="IPR025944">
    <property type="entry name" value="Sigma_54_int_dom_CS"/>
</dbReference>
<dbReference type="Pfam" id="PF02954">
    <property type="entry name" value="HTH_8"/>
    <property type="match status" value="1"/>
</dbReference>
<dbReference type="FunFam" id="3.40.50.300:FF:000006">
    <property type="entry name" value="DNA-binding transcriptional regulator NtrC"/>
    <property type="match status" value="1"/>
</dbReference>
<evidence type="ECO:0000256" key="5">
    <source>
        <dbReference type="ARBA" id="ARBA00023163"/>
    </source>
</evidence>
<dbReference type="STRING" id="670.ACZ92_10535"/>
<dbReference type="GO" id="GO:0006355">
    <property type="term" value="P:regulation of DNA-templated transcription"/>
    <property type="evidence" value="ECO:0007669"/>
    <property type="project" value="InterPro"/>
</dbReference>
<dbReference type="CDD" id="cd00009">
    <property type="entry name" value="AAA"/>
    <property type="match status" value="1"/>
</dbReference>
<dbReference type="Gene3D" id="1.10.10.60">
    <property type="entry name" value="Homeodomain-like"/>
    <property type="match status" value="1"/>
</dbReference>
<sequence length="318" mass="35763">MMKLRKGSTKQTVQFSEAELYPLIGNSACIHELRNAIKKYAQCDAEVLIQGETGVGKGLCARLIHQLSSRRSSPFVEVNCGAIPSGLIASELFGHEKGAFTGAISDRIGFIQKAHKGTLFLDEIGDMPSDLQIHLLHFLESKQIHKVGADKFIDVDCRVIAASHVDLKSEVVQGEFREDLFYRLNILPLTIPPLRKRGKDILMLSEHFLTDLSHGQVHNMSEEVKAKLLKHRWPGNVRELRNVIQRAIVMCEDNTLLVADLGLENSERQLLPSVDQIDLDYLLQAIEENKHNMSAAARHLGISRTTLYRLIKKYNINI</sequence>
<dbReference type="OMA" id="RQYCFDY"/>
<dbReference type="PROSITE" id="PS00676">
    <property type="entry name" value="SIGMA54_INTERACT_2"/>
    <property type="match status" value="1"/>
</dbReference>
<organism evidence="7 9">
    <name type="scientific">Vibrio parahaemolyticus</name>
    <dbReference type="NCBI Taxonomy" id="670"/>
    <lineage>
        <taxon>Bacteria</taxon>
        <taxon>Pseudomonadati</taxon>
        <taxon>Pseudomonadota</taxon>
        <taxon>Gammaproteobacteria</taxon>
        <taxon>Vibrionales</taxon>
        <taxon>Vibrionaceae</taxon>
        <taxon>Vibrio</taxon>
    </lineage>
</organism>
<evidence type="ECO:0000313" key="7">
    <source>
        <dbReference type="EMBL" id="OXE33259.1"/>
    </source>
</evidence>
<evidence type="ECO:0000313" key="8">
    <source>
        <dbReference type="EMBL" id="TXN16602.1"/>
    </source>
</evidence>
<dbReference type="Pfam" id="PF25601">
    <property type="entry name" value="AAA_lid_14"/>
    <property type="match status" value="1"/>
</dbReference>
<dbReference type="InterPro" id="IPR027417">
    <property type="entry name" value="P-loop_NTPase"/>
</dbReference>
<evidence type="ECO:0000256" key="3">
    <source>
        <dbReference type="ARBA" id="ARBA00023015"/>
    </source>
</evidence>
<reference evidence="7 9" key="1">
    <citation type="journal article" date="2017" name="Appl. Environ. Microbiol.">
        <title>Parallel evolution of two clades of a major Atlantic endemic Vibrio parahaemolyticus pathogen lineage by independent acquisition of related pathogenicity islands.</title>
        <authorList>
            <person name="Xu F."/>
            <person name="Gonzalez-Escalona N."/>
            <person name="Drees K.P."/>
            <person name="Sebra R.P."/>
            <person name="Cooper V.S."/>
            <person name="Jones S.H."/>
            <person name="Whistler C.A."/>
        </authorList>
    </citation>
    <scope>NUCLEOTIDE SEQUENCE [LARGE SCALE GENOMIC DNA]</scope>
    <source>
        <strain evidence="7 9">MAVP-3</strain>
    </source>
</reference>
<dbReference type="Gene3D" id="1.10.8.60">
    <property type="match status" value="1"/>
</dbReference>
<dbReference type="InterPro" id="IPR058031">
    <property type="entry name" value="AAA_lid_NorR"/>
</dbReference>
<dbReference type="EMBL" id="VRMQ01000002">
    <property type="protein sequence ID" value="TXN16602.1"/>
    <property type="molecule type" value="Genomic_DNA"/>
</dbReference>
<evidence type="ECO:0000313" key="9">
    <source>
        <dbReference type="Proteomes" id="UP000214596"/>
    </source>
</evidence>
<dbReference type="EMBL" id="NIXT01000360">
    <property type="protein sequence ID" value="OXE33259.1"/>
    <property type="molecule type" value="Genomic_DNA"/>
</dbReference>
<dbReference type="Proteomes" id="UP000321504">
    <property type="component" value="Unassembled WGS sequence"/>
</dbReference>
<keyword evidence="3" id="KW-0805">Transcription regulation</keyword>
<dbReference type="PRINTS" id="PR01590">
    <property type="entry name" value="HTHFIS"/>
</dbReference>
<dbReference type="SUPFAM" id="SSF46689">
    <property type="entry name" value="Homeodomain-like"/>
    <property type="match status" value="1"/>
</dbReference>
<dbReference type="OrthoDB" id="9804019at2"/>
<evidence type="ECO:0000259" key="6">
    <source>
        <dbReference type="PROSITE" id="PS50045"/>
    </source>
</evidence>
<protein>
    <submittedName>
        <fullName evidence="7">Sigma-54-dependent Fis family transcriptional regulator</fullName>
    </submittedName>
</protein>
<evidence type="ECO:0000256" key="1">
    <source>
        <dbReference type="ARBA" id="ARBA00022741"/>
    </source>
</evidence>
<dbReference type="AlphaFoldDB" id="A0A227AG57"/>
<proteinExistence type="predicted"/>
<dbReference type="PANTHER" id="PTHR32071:SF57">
    <property type="entry name" value="C4-DICARBOXYLATE TRANSPORT TRANSCRIPTIONAL REGULATORY PROTEIN DCTD"/>
    <property type="match status" value="1"/>
</dbReference>
<dbReference type="InterPro" id="IPR002197">
    <property type="entry name" value="HTH_Fis"/>
</dbReference>
<dbReference type="SMART" id="SM00382">
    <property type="entry name" value="AAA"/>
    <property type="match status" value="1"/>
</dbReference>
<dbReference type="PROSITE" id="PS00688">
    <property type="entry name" value="SIGMA54_INTERACT_3"/>
    <property type="match status" value="1"/>
</dbReference>
<dbReference type="PANTHER" id="PTHR32071">
    <property type="entry name" value="TRANSCRIPTIONAL REGULATORY PROTEIN"/>
    <property type="match status" value="1"/>
</dbReference>
<evidence type="ECO:0000313" key="10">
    <source>
        <dbReference type="Proteomes" id="UP000321504"/>
    </source>
</evidence>
<keyword evidence="5" id="KW-0804">Transcription</keyword>
<dbReference type="InterPro" id="IPR009057">
    <property type="entry name" value="Homeodomain-like_sf"/>
</dbReference>
<dbReference type="InterPro" id="IPR003593">
    <property type="entry name" value="AAA+_ATPase"/>
</dbReference>
<dbReference type="GO" id="GO:0005524">
    <property type="term" value="F:ATP binding"/>
    <property type="evidence" value="ECO:0007669"/>
    <property type="project" value="UniProtKB-KW"/>
</dbReference>
<dbReference type="Pfam" id="PF00158">
    <property type="entry name" value="Sigma54_activat"/>
    <property type="match status" value="1"/>
</dbReference>
<feature type="domain" description="Sigma-54 factor interaction" evidence="6">
    <location>
        <begin position="23"/>
        <end position="249"/>
    </location>
</feature>
<accession>A0A227AG57</accession>